<proteinExistence type="inferred from homology"/>
<keyword evidence="15" id="KW-1185">Reference proteome</keyword>
<evidence type="ECO:0000313" key="15">
    <source>
        <dbReference type="Proteomes" id="UP000838878"/>
    </source>
</evidence>
<evidence type="ECO:0000256" key="5">
    <source>
        <dbReference type="ARBA" id="ARBA00010617"/>
    </source>
</evidence>
<dbReference type="EMBL" id="OV170226">
    <property type="protein sequence ID" value="CAH0727377.1"/>
    <property type="molecule type" value="Genomic_DNA"/>
</dbReference>
<dbReference type="Pfam" id="PF00067">
    <property type="entry name" value="p450"/>
    <property type="match status" value="1"/>
</dbReference>
<evidence type="ECO:0000256" key="10">
    <source>
        <dbReference type="ARBA" id="ARBA00023002"/>
    </source>
</evidence>
<feature type="non-terminal residue" evidence="14">
    <location>
        <position position="242"/>
    </location>
</feature>
<dbReference type="OrthoDB" id="6917289at2759"/>
<evidence type="ECO:0000256" key="1">
    <source>
        <dbReference type="ARBA" id="ARBA00001971"/>
    </source>
</evidence>
<evidence type="ECO:0000256" key="2">
    <source>
        <dbReference type="ARBA" id="ARBA00003690"/>
    </source>
</evidence>
<keyword evidence="12" id="KW-0503">Monooxygenase</keyword>
<comment type="subcellular location">
    <subcellularLocation>
        <location evidence="4">Endoplasmic reticulum membrane</location>
        <topology evidence="4">Peripheral membrane protein</topology>
    </subcellularLocation>
    <subcellularLocation>
        <location evidence="3">Microsome membrane</location>
        <topology evidence="3">Peripheral membrane protein</topology>
    </subcellularLocation>
</comment>
<evidence type="ECO:0000313" key="14">
    <source>
        <dbReference type="EMBL" id="CAH0727377.1"/>
    </source>
</evidence>
<sequence>MKSVQILNPEDVETVLTNTKHNKKGYIYFCLRPWLNDGLLLSSGEKWYERRKILTPAFHFNILRHFSTILSENTEKFVESLESEVDKQKTDIYPFIANMTLNSICETAMGTQLDEETSGIGKRYKDAIHTLGTYFLYRGQRLWFHLDFLFNLSSVGRKQKDLLNLLGTFRDHVIKQRRDNGNYKNLYAEVMNDPEEDFYSNKKKRLAMLDLLLDIEEQGKIDTAGINEEVDTFMFEVCYIYS</sequence>
<keyword evidence="11" id="KW-0408">Iron</keyword>
<evidence type="ECO:0000256" key="12">
    <source>
        <dbReference type="ARBA" id="ARBA00023033"/>
    </source>
</evidence>
<keyword evidence="8" id="KW-0256">Endoplasmic reticulum</keyword>
<evidence type="ECO:0000256" key="9">
    <source>
        <dbReference type="ARBA" id="ARBA00022848"/>
    </source>
</evidence>
<keyword evidence="9" id="KW-0492">Microsome</keyword>
<dbReference type="SUPFAM" id="SSF48264">
    <property type="entry name" value="Cytochrome P450"/>
    <property type="match status" value="1"/>
</dbReference>
<evidence type="ECO:0000256" key="8">
    <source>
        <dbReference type="ARBA" id="ARBA00022824"/>
    </source>
</evidence>
<dbReference type="GO" id="GO:0016705">
    <property type="term" value="F:oxidoreductase activity, acting on paired donors, with incorporation or reduction of molecular oxygen"/>
    <property type="evidence" value="ECO:0007669"/>
    <property type="project" value="InterPro"/>
</dbReference>
<comment type="function">
    <text evidence="2">May be involved in the metabolism of insect hormones and in the breakdown of synthetic insecticides.</text>
</comment>
<name>A0A8J9W6K7_9NEOP</name>
<evidence type="ECO:0000256" key="3">
    <source>
        <dbReference type="ARBA" id="ARBA00004174"/>
    </source>
</evidence>
<evidence type="ECO:0000256" key="11">
    <source>
        <dbReference type="ARBA" id="ARBA00023004"/>
    </source>
</evidence>
<accession>A0A8J9W6K7</accession>
<evidence type="ECO:0008006" key="16">
    <source>
        <dbReference type="Google" id="ProtNLM"/>
    </source>
</evidence>
<keyword evidence="6" id="KW-0349">Heme</keyword>
<dbReference type="GO" id="GO:0005506">
    <property type="term" value="F:iron ion binding"/>
    <property type="evidence" value="ECO:0007669"/>
    <property type="project" value="InterPro"/>
</dbReference>
<keyword evidence="10" id="KW-0560">Oxidoreductase</keyword>
<dbReference type="Proteomes" id="UP000838878">
    <property type="component" value="Chromosome 6"/>
</dbReference>
<keyword evidence="13" id="KW-0472">Membrane</keyword>
<dbReference type="InterPro" id="IPR050196">
    <property type="entry name" value="Cytochrome_P450_Monoox"/>
</dbReference>
<evidence type="ECO:0000256" key="13">
    <source>
        <dbReference type="ARBA" id="ARBA00023136"/>
    </source>
</evidence>
<gene>
    <name evidence="14" type="ORF">BINO364_LOCUS12730</name>
</gene>
<evidence type="ECO:0000256" key="7">
    <source>
        <dbReference type="ARBA" id="ARBA00022723"/>
    </source>
</evidence>
<protein>
    <recommendedName>
        <fullName evidence="16">Cytochrome P450</fullName>
    </recommendedName>
</protein>
<comment type="cofactor">
    <cofactor evidence="1">
        <name>heme</name>
        <dbReference type="ChEBI" id="CHEBI:30413"/>
    </cofactor>
</comment>
<dbReference type="GO" id="GO:0020037">
    <property type="term" value="F:heme binding"/>
    <property type="evidence" value="ECO:0007669"/>
    <property type="project" value="InterPro"/>
</dbReference>
<keyword evidence="7" id="KW-0479">Metal-binding</keyword>
<dbReference type="PANTHER" id="PTHR24291">
    <property type="entry name" value="CYTOCHROME P450 FAMILY 4"/>
    <property type="match status" value="1"/>
</dbReference>
<comment type="similarity">
    <text evidence="5">Belongs to the cytochrome P450 family.</text>
</comment>
<organism evidence="14 15">
    <name type="scientific">Brenthis ino</name>
    <name type="common">lesser marbled fritillary</name>
    <dbReference type="NCBI Taxonomy" id="405034"/>
    <lineage>
        <taxon>Eukaryota</taxon>
        <taxon>Metazoa</taxon>
        <taxon>Ecdysozoa</taxon>
        <taxon>Arthropoda</taxon>
        <taxon>Hexapoda</taxon>
        <taxon>Insecta</taxon>
        <taxon>Pterygota</taxon>
        <taxon>Neoptera</taxon>
        <taxon>Endopterygota</taxon>
        <taxon>Lepidoptera</taxon>
        <taxon>Glossata</taxon>
        <taxon>Ditrysia</taxon>
        <taxon>Papilionoidea</taxon>
        <taxon>Nymphalidae</taxon>
        <taxon>Heliconiinae</taxon>
        <taxon>Argynnini</taxon>
        <taxon>Brenthis</taxon>
    </lineage>
</organism>
<evidence type="ECO:0000256" key="4">
    <source>
        <dbReference type="ARBA" id="ARBA00004406"/>
    </source>
</evidence>
<dbReference type="GO" id="GO:0005789">
    <property type="term" value="C:endoplasmic reticulum membrane"/>
    <property type="evidence" value="ECO:0007669"/>
    <property type="project" value="UniProtKB-SubCell"/>
</dbReference>
<dbReference type="InterPro" id="IPR001128">
    <property type="entry name" value="Cyt_P450"/>
</dbReference>
<dbReference type="Gene3D" id="1.10.630.10">
    <property type="entry name" value="Cytochrome P450"/>
    <property type="match status" value="1"/>
</dbReference>
<dbReference type="PANTHER" id="PTHR24291:SF189">
    <property type="entry name" value="CYTOCHROME P450 4C3-RELATED"/>
    <property type="match status" value="1"/>
</dbReference>
<evidence type="ECO:0000256" key="6">
    <source>
        <dbReference type="ARBA" id="ARBA00022617"/>
    </source>
</evidence>
<reference evidence="14" key="1">
    <citation type="submission" date="2021-12" db="EMBL/GenBank/DDBJ databases">
        <authorList>
            <person name="Martin H S."/>
        </authorList>
    </citation>
    <scope>NUCLEOTIDE SEQUENCE</scope>
</reference>
<dbReference type="InterPro" id="IPR036396">
    <property type="entry name" value="Cyt_P450_sf"/>
</dbReference>
<dbReference type="GO" id="GO:0004497">
    <property type="term" value="F:monooxygenase activity"/>
    <property type="evidence" value="ECO:0007669"/>
    <property type="project" value="UniProtKB-KW"/>
</dbReference>
<dbReference type="AlphaFoldDB" id="A0A8J9W6K7"/>